<sequence>MAGRTNAAVRAGCTTLFEVEAKVTQGTVAGYFLFNFAVDDIIRRTFEQCSAFPDVVLALSACPLVDLEHMLEMIVFVLGILTACFAIRSGQQEEFKLDSIDPETLPSITYKHLSFPCTDSQCVVQPCKTDASCPSYPQAICVNTECVKLGQKCRIGSDCPLFPTTFCVDYMCVRLGQVCLTDSNCPTSPKIYCVMNRCTMLGQPCTADGQCPFYPLTSCVNSQCLKLGQQCRVDADCPQRPHTICFNQRCIKLHQGCTRNTDCPLTADIFCIQNRCVKLGQDCRTDSQCPYAPLTTCISFKCTLVDDNCLLDADCPSYPRVRCIDTKCMKLGQFCRSDKDCPKSSSIICVNNECSKFSQPCNADTECMHYPQTVCVNKRCMKIGRKCSTDSECPYSPETQCVGKRCIKIGQICKADTDCPSLQGLQCYRGICLQITGICEQNSDCGRLMSCVSGQCTRLPQVCNDNKDCPFYPQVYCENRRCKKIGDSINQGLSGRDIPQSIATSTGICRMSQEERTSILDLHNVYRAQLAQGNLENNGYGYAKPAALMFILQWDCELENMAYEHATRCLPQKSDPETRPNVGENVYISMDQTYDHKTIAKQALNEWWNVLAQFGIKDTRYTEELNKSSSYASWSQAAWAETSKVGCYSYQCQTSRLLVCRYAKRGSIPGELIYRVGSPCLACPSDCISEKNSKFYGLCRPPH</sequence>
<accession>A0ABR1BJA9</accession>
<reference evidence="2 3" key="1">
    <citation type="submission" date="2023-08" db="EMBL/GenBank/DDBJ databases">
        <title>A Necator americanus chromosomal reference genome.</title>
        <authorList>
            <person name="Ilik V."/>
            <person name="Petrzelkova K.J."/>
            <person name="Pardy F."/>
            <person name="Fuh T."/>
            <person name="Niatou-Singa F.S."/>
            <person name="Gouil Q."/>
            <person name="Baker L."/>
            <person name="Ritchie M.E."/>
            <person name="Jex A.R."/>
            <person name="Gazzola D."/>
            <person name="Li H."/>
            <person name="Toshio Fujiwara R."/>
            <person name="Zhan B."/>
            <person name="Aroian R.V."/>
            <person name="Pafco B."/>
            <person name="Schwarz E.M."/>
        </authorList>
    </citation>
    <scope>NUCLEOTIDE SEQUENCE [LARGE SCALE GENOMIC DNA]</scope>
    <source>
        <strain evidence="2 3">Aroian</strain>
        <tissue evidence="2">Whole animal</tissue>
    </source>
</reference>
<dbReference type="Pfam" id="PF00188">
    <property type="entry name" value="CAP"/>
    <property type="match status" value="1"/>
</dbReference>
<evidence type="ECO:0000259" key="1">
    <source>
        <dbReference type="SMART" id="SM00198"/>
    </source>
</evidence>
<dbReference type="Gene3D" id="3.40.33.10">
    <property type="entry name" value="CAP"/>
    <property type="match status" value="1"/>
</dbReference>
<dbReference type="InterPro" id="IPR002413">
    <property type="entry name" value="V5_allergen-like"/>
</dbReference>
<keyword evidence="3" id="KW-1185">Reference proteome</keyword>
<feature type="domain" description="SCP" evidence="1">
    <location>
        <begin position="514"/>
        <end position="670"/>
    </location>
</feature>
<dbReference type="SUPFAM" id="SSF55797">
    <property type="entry name" value="PR-1-like"/>
    <property type="match status" value="1"/>
</dbReference>
<dbReference type="InterPro" id="IPR001283">
    <property type="entry name" value="CRISP-related"/>
</dbReference>
<protein>
    <recommendedName>
        <fullName evidence="1">SCP domain-containing protein</fullName>
    </recommendedName>
</protein>
<name>A0ABR1BJA9_NECAM</name>
<dbReference type="SMART" id="SM00198">
    <property type="entry name" value="SCP"/>
    <property type="match status" value="1"/>
</dbReference>
<dbReference type="InterPro" id="IPR014044">
    <property type="entry name" value="CAP_dom"/>
</dbReference>
<evidence type="ECO:0000313" key="2">
    <source>
        <dbReference type="EMBL" id="KAK6726557.1"/>
    </source>
</evidence>
<dbReference type="InterPro" id="IPR035940">
    <property type="entry name" value="CAP_sf"/>
</dbReference>
<comment type="caution">
    <text evidence="2">The sequence shown here is derived from an EMBL/GenBank/DDBJ whole genome shotgun (WGS) entry which is preliminary data.</text>
</comment>
<dbReference type="Proteomes" id="UP001303046">
    <property type="component" value="Unassembled WGS sequence"/>
</dbReference>
<gene>
    <name evidence="2" type="primary">Necator_chrI.g842</name>
    <name evidence="2" type="ORF">RB195_004719</name>
</gene>
<organism evidence="2 3">
    <name type="scientific">Necator americanus</name>
    <name type="common">Human hookworm</name>
    <dbReference type="NCBI Taxonomy" id="51031"/>
    <lineage>
        <taxon>Eukaryota</taxon>
        <taxon>Metazoa</taxon>
        <taxon>Ecdysozoa</taxon>
        <taxon>Nematoda</taxon>
        <taxon>Chromadorea</taxon>
        <taxon>Rhabditida</taxon>
        <taxon>Rhabditina</taxon>
        <taxon>Rhabditomorpha</taxon>
        <taxon>Strongyloidea</taxon>
        <taxon>Ancylostomatidae</taxon>
        <taxon>Bunostominae</taxon>
        <taxon>Necator</taxon>
    </lineage>
</organism>
<dbReference type="EMBL" id="JAVFWL010000001">
    <property type="protein sequence ID" value="KAK6726557.1"/>
    <property type="molecule type" value="Genomic_DNA"/>
</dbReference>
<proteinExistence type="predicted"/>
<dbReference type="CDD" id="cd05380">
    <property type="entry name" value="CAP_euk"/>
    <property type="match status" value="1"/>
</dbReference>
<evidence type="ECO:0000313" key="3">
    <source>
        <dbReference type="Proteomes" id="UP001303046"/>
    </source>
</evidence>
<dbReference type="PRINTS" id="PR00838">
    <property type="entry name" value="V5ALLERGEN"/>
</dbReference>
<dbReference type="PANTHER" id="PTHR10334">
    <property type="entry name" value="CYSTEINE-RICH SECRETORY PROTEIN-RELATED"/>
    <property type="match status" value="1"/>
</dbReference>